<reference evidence="3 4" key="1">
    <citation type="submission" date="2014-07" db="EMBL/GenBank/DDBJ databases">
        <title>Tepidicaulis marinum gen. nov., sp. nov., a novel marine bacterium denitrifying nitrate to nitrous oxide strictly under microaerobic conditions.</title>
        <authorList>
            <person name="Takeuchi M."/>
            <person name="Yamagishi T."/>
            <person name="Kamagata Y."/>
            <person name="Oshima K."/>
            <person name="Hattori M."/>
            <person name="Katayama T."/>
            <person name="Hanada S."/>
            <person name="Tamaki H."/>
            <person name="Marumo K."/>
            <person name="Maeda H."/>
            <person name="Nedachi M."/>
            <person name="Iwasaki W."/>
            <person name="Suwa Y."/>
            <person name="Sakata S."/>
        </authorList>
    </citation>
    <scope>NUCLEOTIDE SEQUENCE [LARGE SCALE GENOMIC DNA]</scope>
    <source>
        <strain evidence="3 4">MA2</strain>
    </source>
</reference>
<dbReference type="STRING" id="1333998.M2A_0896"/>
<sequence>MKMKELEQAAGVGRETIRFYIREGLLPEPERPKRNVARYGAEHVERLKLIKQLQQERFLPLSVIKHVIHAQEQRRGGQVEPLIGLEEALYPLLSNPEGLKERPLSEVSASLDVPDADIEEYIDMGLIHVEERDGTRWIDHRNARLLQLWDEVRAAGYTDDISYGVRSWQRYAEFIKFLVDDEVATFYRNLGDRYDQKDAARLAAAGIRLINEILPLMRTDAILREVRAISERGSLEPDEQE</sequence>
<gene>
    <name evidence="3" type="ORF">M2A_0896</name>
</gene>
<dbReference type="PROSITE" id="PS50937">
    <property type="entry name" value="HTH_MERR_2"/>
    <property type="match status" value="1"/>
</dbReference>
<dbReference type="GO" id="GO:0003700">
    <property type="term" value="F:DNA-binding transcription factor activity"/>
    <property type="evidence" value="ECO:0007669"/>
    <property type="project" value="InterPro"/>
</dbReference>
<feature type="domain" description="HTH merR-type" evidence="2">
    <location>
        <begin position="1"/>
        <end position="70"/>
    </location>
</feature>
<dbReference type="PRINTS" id="PR00040">
    <property type="entry name" value="HTHMERR"/>
</dbReference>
<dbReference type="AlphaFoldDB" id="A0A081B8M9"/>
<keyword evidence="1" id="KW-0238">DNA-binding</keyword>
<evidence type="ECO:0000313" key="3">
    <source>
        <dbReference type="EMBL" id="GAK44397.1"/>
    </source>
</evidence>
<dbReference type="RefSeq" id="WP_052379202.1">
    <property type="nucleotide sequence ID" value="NZ_BBIO01000003.1"/>
</dbReference>
<dbReference type="Pfam" id="PF13411">
    <property type="entry name" value="MerR_1"/>
    <property type="match status" value="1"/>
</dbReference>
<dbReference type="PANTHER" id="PTHR30204:SF93">
    <property type="entry name" value="HTH MERR-TYPE DOMAIN-CONTAINING PROTEIN"/>
    <property type="match status" value="1"/>
</dbReference>
<evidence type="ECO:0000256" key="1">
    <source>
        <dbReference type="ARBA" id="ARBA00023125"/>
    </source>
</evidence>
<evidence type="ECO:0000313" key="4">
    <source>
        <dbReference type="Proteomes" id="UP000028702"/>
    </source>
</evidence>
<dbReference type="InterPro" id="IPR000551">
    <property type="entry name" value="MerR-type_HTH_dom"/>
</dbReference>
<accession>A0A081B8M9</accession>
<organism evidence="3 4">
    <name type="scientific">Tepidicaulis marinus</name>
    <dbReference type="NCBI Taxonomy" id="1333998"/>
    <lineage>
        <taxon>Bacteria</taxon>
        <taxon>Pseudomonadati</taxon>
        <taxon>Pseudomonadota</taxon>
        <taxon>Alphaproteobacteria</taxon>
        <taxon>Hyphomicrobiales</taxon>
        <taxon>Parvibaculaceae</taxon>
        <taxon>Tepidicaulis</taxon>
    </lineage>
</organism>
<protein>
    <submittedName>
        <fullName evidence="3">MerR family transcriptional regulator</fullName>
    </submittedName>
</protein>
<dbReference type="PANTHER" id="PTHR30204">
    <property type="entry name" value="REDOX-CYCLING DRUG-SENSING TRANSCRIPTIONAL ACTIVATOR SOXR"/>
    <property type="match status" value="1"/>
</dbReference>
<dbReference type="SUPFAM" id="SSF46955">
    <property type="entry name" value="Putative DNA-binding domain"/>
    <property type="match status" value="1"/>
</dbReference>
<dbReference type="Proteomes" id="UP000028702">
    <property type="component" value="Unassembled WGS sequence"/>
</dbReference>
<dbReference type="EMBL" id="BBIO01000003">
    <property type="protein sequence ID" value="GAK44397.1"/>
    <property type="molecule type" value="Genomic_DNA"/>
</dbReference>
<dbReference type="InterPro" id="IPR047057">
    <property type="entry name" value="MerR_fam"/>
</dbReference>
<proteinExistence type="predicted"/>
<evidence type="ECO:0000259" key="2">
    <source>
        <dbReference type="PROSITE" id="PS50937"/>
    </source>
</evidence>
<comment type="caution">
    <text evidence="3">The sequence shown here is derived from an EMBL/GenBank/DDBJ whole genome shotgun (WGS) entry which is preliminary data.</text>
</comment>
<dbReference type="InterPro" id="IPR009061">
    <property type="entry name" value="DNA-bd_dom_put_sf"/>
</dbReference>
<dbReference type="SMART" id="SM00422">
    <property type="entry name" value="HTH_MERR"/>
    <property type="match status" value="1"/>
</dbReference>
<name>A0A081B8M9_9HYPH</name>
<keyword evidence="4" id="KW-1185">Reference proteome</keyword>
<dbReference type="GO" id="GO:0003677">
    <property type="term" value="F:DNA binding"/>
    <property type="evidence" value="ECO:0007669"/>
    <property type="project" value="UniProtKB-KW"/>
</dbReference>
<dbReference type="Gene3D" id="1.10.1660.10">
    <property type="match status" value="1"/>
</dbReference>
<dbReference type="eggNOG" id="COG0789">
    <property type="taxonomic scope" value="Bacteria"/>
</dbReference>